<reference evidence="7" key="1">
    <citation type="submission" date="2021-10" db="EMBL/GenBank/DDBJ databases">
        <title>Streptomyces nigrumlapis sp.nov.,an antimicrobial producing actinobacterium isolated from Black Gobi rocks.</title>
        <authorList>
            <person name="Wen Y."/>
            <person name="Zhang W."/>
            <person name="Liu X.G."/>
        </authorList>
    </citation>
    <scope>NUCLEOTIDE SEQUENCE</scope>
    <source>
        <strain evidence="7">ST13-2-2</strain>
    </source>
</reference>
<proteinExistence type="inferred from homology"/>
<comment type="similarity">
    <text evidence="1">Belongs to the protein kinase superfamily. STE Ser/Thr protein kinase family. STE20 subfamily.</text>
</comment>
<dbReference type="EMBL" id="CP086322">
    <property type="protein sequence ID" value="UQA97927.1"/>
    <property type="molecule type" value="Genomic_DNA"/>
</dbReference>
<keyword evidence="5" id="KW-1133">Transmembrane helix</keyword>
<feature type="compositionally biased region" description="Low complexity" evidence="4">
    <location>
        <begin position="605"/>
        <end position="625"/>
    </location>
</feature>
<accession>A0ABY4MKR0</accession>
<dbReference type="SUPFAM" id="SSF56112">
    <property type="entry name" value="Protein kinase-like (PK-like)"/>
    <property type="match status" value="1"/>
</dbReference>
<evidence type="ECO:0000313" key="7">
    <source>
        <dbReference type="EMBL" id="UQA97927.1"/>
    </source>
</evidence>
<dbReference type="PANTHER" id="PTHR45832">
    <property type="entry name" value="SERINE/THREONINE-PROTEIN KINASE SAMKA-RELATED-RELATED"/>
    <property type="match status" value="1"/>
</dbReference>
<feature type="compositionally biased region" description="Gly residues" evidence="4">
    <location>
        <begin position="63"/>
        <end position="79"/>
    </location>
</feature>
<feature type="region of interest" description="Disordered" evidence="4">
    <location>
        <begin position="260"/>
        <end position="320"/>
    </location>
</feature>
<dbReference type="PROSITE" id="PS50011">
    <property type="entry name" value="PROTEIN_KINASE_DOM"/>
    <property type="match status" value="1"/>
</dbReference>
<dbReference type="Proteomes" id="UP000830115">
    <property type="component" value="Chromosome"/>
</dbReference>
<dbReference type="InterPro" id="IPR051931">
    <property type="entry name" value="PAK3-like"/>
</dbReference>
<evidence type="ECO:0000256" key="2">
    <source>
        <dbReference type="ARBA" id="ARBA00022741"/>
    </source>
</evidence>
<keyword evidence="2" id="KW-0547">Nucleotide-binding</keyword>
<feature type="region of interest" description="Disordered" evidence="4">
    <location>
        <begin position="62"/>
        <end position="88"/>
    </location>
</feature>
<protein>
    <recommendedName>
        <fullName evidence="6">Protein kinase domain-containing protein</fullName>
    </recommendedName>
</protein>
<evidence type="ECO:0000256" key="5">
    <source>
        <dbReference type="SAM" id="Phobius"/>
    </source>
</evidence>
<feature type="region of interest" description="Disordered" evidence="4">
    <location>
        <begin position="451"/>
        <end position="560"/>
    </location>
</feature>
<dbReference type="Gene3D" id="3.30.200.20">
    <property type="entry name" value="Phosphorylase Kinase, domain 1"/>
    <property type="match status" value="1"/>
</dbReference>
<dbReference type="InterPro" id="IPR000719">
    <property type="entry name" value="Prot_kinase_dom"/>
</dbReference>
<evidence type="ECO:0000259" key="6">
    <source>
        <dbReference type="PROSITE" id="PS50011"/>
    </source>
</evidence>
<dbReference type="Gene3D" id="1.10.510.10">
    <property type="entry name" value="Transferase(Phosphotransferase) domain 1"/>
    <property type="match status" value="2"/>
</dbReference>
<evidence type="ECO:0000313" key="8">
    <source>
        <dbReference type="Proteomes" id="UP000830115"/>
    </source>
</evidence>
<dbReference type="SMART" id="SM00220">
    <property type="entry name" value="S_TKc"/>
    <property type="match status" value="1"/>
</dbReference>
<dbReference type="RefSeq" id="WP_248868956.1">
    <property type="nucleotide sequence ID" value="NZ_CP086322.1"/>
</dbReference>
<evidence type="ECO:0000256" key="1">
    <source>
        <dbReference type="ARBA" id="ARBA00008874"/>
    </source>
</evidence>
<evidence type="ECO:0000256" key="4">
    <source>
        <dbReference type="SAM" id="MobiDB-lite"/>
    </source>
</evidence>
<feature type="region of interest" description="Disordered" evidence="4">
    <location>
        <begin position="595"/>
        <end position="666"/>
    </location>
</feature>
<feature type="compositionally biased region" description="Pro residues" evidence="4">
    <location>
        <begin position="513"/>
        <end position="538"/>
    </location>
</feature>
<evidence type="ECO:0000256" key="3">
    <source>
        <dbReference type="ARBA" id="ARBA00022840"/>
    </source>
</evidence>
<feature type="compositionally biased region" description="Low complexity" evidence="4">
    <location>
        <begin position="277"/>
        <end position="286"/>
    </location>
</feature>
<gene>
    <name evidence="7" type="ORF">K9S39_25430</name>
</gene>
<organism evidence="7 8">
    <name type="scientific">Streptomyces halobius</name>
    <dbReference type="NCBI Taxonomy" id="2879846"/>
    <lineage>
        <taxon>Bacteria</taxon>
        <taxon>Bacillati</taxon>
        <taxon>Actinomycetota</taxon>
        <taxon>Actinomycetes</taxon>
        <taxon>Kitasatosporales</taxon>
        <taxon>Streptomycetaceae</taxon>
        <taxon>Streptomyces</taxon>
    </lineage>
</organism>
<dbReference type="PANTHER" id="PTHR45832:SF22">
    <property type="entry name" value="SERINE_THREONINE-PROTEIN KINASE SAMKA-RELATED"/>
    <property type="match status" value="1"/>
</dbReference>
<keyword evidence="5" id="KW-0472">Membrane</keyword>
<feature type="compositionally biased region" description="Pro residues" evidence="4">
    <location>
        <begin position="287"/>
        <end position="307"/>
    </location>
</feature>
<keyword evidence="3" id="KW-0067">ATP-binding</keyword>
<sequence length="806" mass="84898">MDEYAGRVLAERYRLPLRPLGDGDFGAEDFAETRAFDTYSGQEVVLRQVPLPEVVEAEFVDGGFAGPGHRGGGGNGSTGGADRSPREPAVRHALEAATAAAGLPDHPLLEQVFDVFAQDGSLWIVGERVAARPLAALVAARSLSPHRAAEIAADVLTALRALHAHGWIHRNITDRTVLICDDGRAILSGLAVGAAQEALCGYGWVPGEATAVDAPAVVAPAVDGPTVDAPVVDASAPEAAAVEASGSEVVAPEAVVLTKGGTGAIPAPRREPEQDDGPTPTLGSTPTPGPTPTLGSTPPPGPTPMPSPTTTHATAYGRPTPGLAAERARQARLNVIGPVTERWAPEQAGRADESGQLAAQAGPATDLWALGALLYRSVRGRPPYPEESAVELARLVCAQPPDSAEECGTLRPVVESLLRRDPADRPAFEELSDRLRTLIRTAPEPELGSRLVTMPALGGGTDPRRLPILRRRGELVRRGRLTNGRGRPRRAHRERPAEAQPMPQPPGLSASPPVAPAPPRQRPPKQPKPLRQPAPRPPKPLREPVVRRSRPAGAPRQQARGPRHLGRLLLGLILLLLVGAMAFAMLFLPKADEGAEAGRHGGAHTGTSDSAGPSGSAGVEPGGSPAPSPGQDGGQDGGGDGQDSGSAGTGAPRSSAPAKGFQVRKDPEGFRIAVRDGWQRRGTNQRGQVRYLGGDYELVIVPGRDTTARFGADPMAYQQKKEAELAPYRASDWSSASGLRRIDVGQTAMAEGTFTWRDSSGREVYVRNLAMIHNGRYHLVLVIGPDDGRREVDHLYEQATSSYRPN</sequence>
<feature type="compositionally biased region" description="Gly residues" evidence="4">
    <location>
        <begin position="631"/>
        <end position="642"/>
    </location>
</feature>
<keyword evidence="8" id="KW-1185">Reference proteome</keyword>
<keyword evidence="5" id="KW-0812">Transmembrane</keyword>
<feature type="domain" description="Protein kinase" evidence="6">
    <location>
        <begin position="14"/>
        <end position="439"/>
    </location>
</feature>
<feature type="transmembrane region" description="Helical" evidence="5">
    <location>
        <begin position="568"/>
        <end position="588"/>
    </location>
</feature>
<dbReference type="InterPro" id="IPR011009">
    <property type="entry name" value="Kinase-like_dom_sf"/>
</dbReference>
<name>A0ABY4MKR0_9ACTN</name>